<dbReference type="AlphaFoldDB" id="A0A7J7LLU3"/>
<dbReference type="NCBIfam" id="TIGR00756">
    <property type="entry name" value="PPR"/>
    <property type="match status" value="4"/>
</dbReference>
<dbReference type="PANTHER" id="PTHR47926">
    <property type="entry name" value="PENTATRICOPEPTIDE REPEAT-CONTAINING PROTEIN"/>
    <property type="match status" value="1"/>
</dbReference>
<dbReference type="OrthoDB" id="185373at2759"/>
<evidence type="ECO:0008006" key="5">
    <source>
        <dbReference type="Google" id="ProtNLM"/>
    </source>
</evidence>
<feature type="repeat" description="PPR" evidence="2">
    <location>
        <begin position="270"/>
        <end position="300"/>
    </location>
</feature>
<comment type="caution">
    <text evidence="3">The sequence shown here is derived from an EMBL/GenBank/DDBJ whole genome shotgun (WGS) entry which is preliminary data.</text>
</comment>
<dbReference type="InterPro" id="IPR046960">
    <property type="entry name" value="PPR_At4g14850-like_plant"/>
</dbReference>
<reference evidence="3 4" key="1">
    <citation type="journal article" date="2020" name="IScience">
        <title>Genome Sequencing of the Endangered Kingdonia uniflora (Circaeasteraceae, Ranunculales) Reveals Potential Mechanisms of Evolutionary Specialization.</title>
        <authorList>
            <person name="Sun Y."/>
            <person name="Deng T."/>
            <person name="Zhang A."/>
            <person name="Moore M.J."/>
            <person name="Landis J.B."/>
            <person name="Lin N."/>
            <person name="Zhang H."/>
            <person name="Zhang X."/>
            <person name="Huang J."/>
            <person name="Zhang X."/>
            <person name="Sun H."/>
            <person name="Wang H."/>
        </authorList>
    </citation>
    <scope>NUCLEOTIDE SEQUENCE [LARGE SCALE GENOMIC DNA]</scope>
    <source>
        <strain evidence="3">TB1705</strain>
        <tissue evidence="3">Leaf</tissue>
    </source>
</reference>
<dbReference type="FunFam" id="1.25.40.10:FF:000989">
    <property type="entry name" value="Pentatricopeptide repeat-containing protein At1g31430"/>
    <property type="match status" value="1"/>
</dbReference>
<dbReference type="Pfam" id="PF13041">
    <property type="entry name" value="PPR_2"/>
    <property type="match status" value="1"/>
</dbReference>
<keyword evidence="1" id="KW-0677">Repeat</keyword>
<dbReference type="Pfam" id="PF01535">
    <property type="entry name" value="PPR"/>
    <property type="match status" value="6"/>
</dbReference>
<evidence type="ECO:0000256" key="2">
    <source>
        <dbReference type="PROSITE-ProRule" id="PRU00708"/>
    </source>
</evidence>
<dbReference type="InterPro" id="IPR011990">
    <property type="entry name" value="TPR-like_helical_dom_sf"/>
</dbReference>
<dbReference type="PANTHER" id="PTHR47926:SF345">
    <property type="entry name" value="(WILD MALAYSIAN BANANA) HYPOTHETICAL PROTEIN"/>
    <property type="match status" value="1"/>
</dbReference>
<feature type="repeat" description="PPR" evidence="2">
    <location>
        <begin position="97"/>
        <end position="132"/>
    </location>
</feature>
<feature type="repeat" description="PPR" evidence="2">
    <location>
        <begin position="301"/>
        <end position="335"/>
    </location>
</feature>
<evidence type="ECO:0000313" key="3">
    <source>
        <dbReference type="EMBL" id="KAF6143583.1"/>
    </source>
</evidence>
<evidence type="ECO:0000256" key="1">
    <source>
        <dbReference type="ARBA" id="ARBA00022737"/>
    </source>
</evidence>
<keyword evidence="4" id="KW-1185">Reference proteome</keyword>
<dbReference type="GO" id="GO:0003723">
    <property type="term" value="F:RNA binding"/>
    <property type="evidence" value="ECO:0007669"/>
    <property type="project" value="InterPro"/>
</dbReference>
<feature type="repeat" description="PPR" evidence="2">
    <location>
        <begin position="200"/>
        <end position="234"/>
    </location>
</feature>
<dbReference type="EMBL" id="JACGCM010002202">
    <property type="protein sequence ID" value="KAF6143583.1"/>
    <property type="molecule type" value="Genomic_DNA"/>
</dbReference>
<organism evidence="3 4">
    <name type="scientific">Kingdonia uniflora</name>
    <dbReference type="NCBI Taxonomy" id="39325"/>
    <lineage>
        <taxon>Eukaryota</taxon>
        <taxon>Viridiplantae</taxon>
        <taxon>Streptophyta</taxon>
        <taxon>Embryophyta</taxon>
        <taxon>Tracheophyta</taxon>
        <taxon>Spermatophyta</taxon>
        <taxon>Magnoliopsida</taxon>
        <taxon>Ranunculales</taxon>
        <taxon>Circaeasteraceae</taxon>
        <taxon>Kingdonia</taxon>
    </lineage>
</organism>
<dbReference type="Pfam" id="PF20431">
    <property type="entry name" value="E_motif"/>
    <property type="match status" value="1"/>
</dbReference>
<dbReference type="InterPro" id="IPR002885">
    <property type="entry name" value="PPR_rpt"/>
</dbReference>
<dbReference type="Proteomes" id="UP000541444">
    <property type="component" value="Unassembled WGS sequence"/>
</dbReference>
<evidence type="ECO:0000313" key="4">
    <source>
        <dbReference type="Proteomes" id="UP000541444"/>
    </source>
</evidence>
<dbReference type="InterPro" id="IPR046848">
    <property type="entry name" value="E_motif"/>
</dbReference>
<sequence length="533" mass="59541">MVRAYARSSSPKESIFIYNAMRRNGVSPDNYTLPVVLKACSRMLCARKGKEIHGVSFKFGFEFDAFVQNSLISMYFVCGMVENARKVFNLIPDFVRDVVSWNSMISGYLQSGFCLEALEMFGCMCVEKSVSPNNVTVVGAVNACAKMGNIVLGKMIHGFVVASGFVVLDVYLGSSLIDMYAKCGFIEDSRNVFDGMFERNAVCWTAMIAGYTHLGLFKEAIELFREMQLVGVKAMDATVACVASACGNLGVLDQGRWVHAYCDRIEIGMNLNVKNALIDMYSKCGDINKALEIFNELVQKDVFSWSVMINGLAVNGNSDKALDLFSHMESLGGVRPNEVTFLGLLSACSHGGFVDKGFYYLNSMTKTYNLTPRIEHYSCMIDLLGRANLLIEAEKFLRAMPMEPDAAIWRSLLFSSTNNRNVELAEYAAKQILDLEPRKCGGHVLLSNTYAAASRWNDVKRVRRNMGVCEIRKQPGCSFVEIDGDVHEFFVSDTSHPQTHMIYETVFGIYRFLQSERYVMDALDCFESATTQD</sequence>
<gene>
    <name evidence="3" type="ORF">GIB67_012382</name>
</gene>
<feature type="repeat" description="PPR" evidence="2">
    <location>
        <begin position="1"/>
        <end position="28"/>
    </location>
</feature>
<dbReference type="Gene3D" id="1.25.40.10">
    <property type="entry name" value="Tetratricopeptide repeat domain"/>
    <property type="match status" value="3"/>
</dbReference>
<dbReference type="PROSITE" id="PS51375">
    <property type="entry name" value="PPR"/>
    <property type="match status" value="5"/>
</dbReference>
<dbReference type="FunFam" id="1.25.40.10:FF:000344">
    <property type="entry name" value="Pentatricopeptide repeat-containing protein"/>
    <property type="match status" value="1"/>
</dbReference>
<dbReference type="GO" id="GO:0009451">
    <property type="term" value="P:RNA modification"/>
    <property type="evidence" value="ECO:0007669"/>
    <property type="project" value="InterPro"/>
</dbReference>
<protein>
    <recommendedName>
        <fullName evidence="5">Pentatricopeptide repeat-containing protein</fullName>
    </recommendedName>
</protein>
<dbReference type="FunFam" id="1.25.40.10:FF:000073">
    <property type="entry name" value="Pentatricopeptide repeat-containing protein chloroplastic"/>
    <property type="match status" value="1"/>
</dbReference>
<accession>A0A7J7LLU3</accession>
<name>A0A7J7LLU3_9MAGN</name>
<proteinExistence type="predicted"/>